<dbReference type="EMBL" id="GBEZ01017813">
    <property type="protein sequence ID" value="JAC68556.1"/>
    <property type="molecule type" value="Transcribed_RNA"/>
</dbReference>
<gene>
    <name evidence="2" type="ORF">TSPGSL018_8440</name>
    <name evidence="1" type="ORF">TSPGSL018_9379</name>
</gene>
<proteinExistence type="predicted"/>
<evidence type="ECO:0000313" key="1">
    <source>
        <dbReference type="EMBL" id="JAC68165.1"/>
    </source>
</evidence>
<protein>
    <submittedName>
        <fullName evidence="1">Uncharacterized protein</fullName>
    </submittedName>
</protein>
<sequence>MNLASGQFWSISGSMCFNGIVFSYKLLRSTFQSWFYYYYLFLEDVMKKKREEAKRLLFLLNSELRSKEKLESIWCCSKLSDIFMGATVFKEDLKRFLDYGSKQSIFRFENFKDISTS</sequence>
<organism evidence="1">
    <name type="scientific">Tetraselmis sp. GSL018</name>
    <dbReference type="NCBI Taxonomy" id="582737"/>
    <lineage>
        <taxon>Eukaryota</taxon>
        <taxon>Viridiplantae</taxon>
        <taxon>Chlorophyta</taxon>
        <taxon>core chlorophytes</taxon>
        <taxon>Chlorodendrophyceae</taxon>
        <taxon>Chlorodendrales</taxon>
        <taxon>Chlorodendraceae</taxon>
        <taxon>Tetraselmis</taxon>
    </lineage>
</organism>
<reference evidence="1" key="1">
    <citation type="submission" date="2014-05" db="EMBL/GenBank/DDBJ databases">
        <title>The transcriptome of the halophilic microalga Tetraselmis sp. GSL018 isolated from the Great Salt Lake, Utah.</title>
        <authorList>
            <person name="Jinkerson R.E."/>
            <person name="D'Adamo S."/>
            <person name="Posewitz M.C."/>
        </authorList>
    </citation>
    <scope>NUCLEOTIDE SEQUENCE</scope>
    <source>
        <strain evidence="1">GSL018</strain>
    </source>
</reference>
<evidence type="ECO:0000313" key="2">
    <source>
        <dbReference type="EMBL" id="JAC68556.1"/>
    </source>
</evidence>
<dbReference type="EMBL" id="GBEZ01018251">
    <property type="protein sequence ID" value="JAC68165.1"/>
    <property type="molecule type" value="Transcribed_RNA"/>
</dbReference>
<accession>A0A061RC18</accession>
<dbReference type="AlphaFoldDB" id="A0A061RC18"/>
<name>A0A061RC18_9CHLO</name>